<sequence length="177" mass="20038">MTGFATLYDFRRLIPYQESLVSKFLNQAEVKKLLGVNESLVFEVCSDAVGTALQEDVMKSVKYKVEFLVQNTRVLLYQGQCDLRDGVVSTEAWVKNLKWKDIGKFMEAERRVWEVKGKLAGHVQKWGSLSHVVVLGAGHLVPTDQPENSQAMIEDWVLERNLFADGKDQNLSFRGAS</sequence>
<dbReference type="EMBL" id="CAJVSB020000515">
    <property type="protein sequence ID" value="CAH2056689.1"/>
    <property type="molecule type" value="Genomic_DNA"/>
</dbReference>
<keyword evidence="3" id="KW-0645">Protease</keyword>
<evidence type="ECO:0000256" key="5">
    <source>
        <dbReference type="ARBA" id="ARBA00023180"/>
    </source>
</evidence>
<gene>
    <name evidence="6" type="ORF">TAV2_LOCUS11900</name>
</gene>
<evidence type="ECO:0000256" key="3">
    <source>
        <dbReference type="ARBA" id="ARBA00022670"/>
    </source>
</evidence>
<keyword evidence="4" id="KW-0378">Hydrolase</keyword>
<accession>A0AAU9S284</accession>
<dbReference type="SUPFAM" id="SSF53474">
    <property type="entry name" value="alpha/beta-Hydrolases"/>
    <property type="match status" value="1"/>
</dbReference>
<proteinExistence type="inferred from homology"/>
<name>A0AAU9S284_THLAR</name>
<organism evidence="6 7">
    <name type="scientific">Thlaspi arvense</name>
    <name type="common">Field penny-cress</name>
    <dbReference type="NCBI Taxonomy" id="13288"/>
    <lineage>
        <taxon>Eukaryota</taxon>
        <taxon>Viridiplantae</taxon>
        <taxon>Streptophyta</taxon>
        <taxon>Embryophyta</taxon>
        <taxon>Tracheophyta</taxon>
        <taxon>Spermatophyta</taxon>
        <taxon>Magnoliopsida</taxon>
        <taxon>eudicotyledons</taxon>
        <taxon>Gunneridae</taxon>
        <taxon>Pentapetalae</taxon>
        <taxon>rosids</taxon>
        <taxon>malvids</taxon>
        <taxon>Brassicales</taxon>
        <taxon>Brassicaceae</taxon>
        <taxon>Thlaspideae</taxon>
        <taxon>Thlaspi</taxon>
    </lineage>
</organism>
<dbReference type="AlphaFoldDB" id="A0AAU9S284"/>
<keyword evidence="2" id="KW-0121">Carboxypeptidase</keyword>
<evidence type="ECO:0000313" key="6">
    <source>
        <dbReference type="EMBL" id="CAH2056689.1"/>
    </source>
</evidence>
<protein>
    <submittedName>
        <fullName evidence="6">Uncharacterized protein</fullName>
    </submittedName>
</protein>
<dbReference type="GO" id="GO:0006508">
    <property type="term" value="P:proteolysis"/>
    <property type="evidence" value="ECO:0007669"/>
    <property type="project" value="UniProtKB-KW"/>
</dbReference>
<comment type="caution">
    <text evidence="6">The sequence shown here is derived from an EMBL/GenBank/DDBJ whole genome shotgun (WGS) entry which is preliminary data.</text>
</comment>
<dbReference type="Proteomes" id="UP000836841">
    <property type="component" value="Unassembled WGS sequence"/>
</dbReference>
<dbReference type="InterPro" id="IPR033124">
    <property type="entry name" value="Ser_caboxypep_his_AS"/>
</dbReference>
<dbReference type="Pfam" id="PF00450">
    <property type="entry name" value="Peptidase_S10"/>
    <property type="match status" value="1"/>
</dbReference>
<evidence type="ECO:0000256" key="4">
    <source>
        <dbReference type="ARBA" id="ARBA00022801"/>
    </source>
</evidence>
<dbReference type="InterPro" id="IPR001563">
    <property type="entry name" value="Peptidase_S10"/>
</dbReference>
<evidence type="ECO:0000256" key="2">
    <source>
        <dbReference type="ARBA" id="ARBA00022645"/>
    </source>
</evidence>
<dbReference type="GO" id="GO:0004185">
    <property type="term" value="F:serine-type carboxypeptidase activity"/>
    <property type="evidence" value="ECO:0007669"/>
    <property type="project" value="InterPro"/>
</dbReference>
<reference evidence="6 7" key="1">
    <citation type="submission" date="2022-03" db="EMBL/GenBank/DDBJ databases">
        <authorList>
            <person name="Nunn A."/>
            <person name="Chopra R."/>
            <person name="Nunn A."/>
            <person name="Contreras Garrido A."/>
        </authorList>
    </citation>
    <scope>NUCLEOTIDE SEQUENCE [LARGE SCALE GENOMIC DNA]</scope>
</reference>
<dbReference type="PROSITE" id="PS00560">
    <property type="entry name" value="CARBOXYPEPT_SER_HIS"/>
    <property type="match status" value="1"/>
</dbReference>
<dbReference type="Gene3D" id="3.40.50.1820">
    <property type="entry name" value="alpha/beta hydrolase"/>
    <property type="match status" value="1"/>
</dbReference>
<keyword evidence="5" id="KW-0325">Glycoprotein</keyword>
<evidence type="ECO:0000256" key="1">
    <source>
        <dbReference type="ARBA" id="ARBA00009431"/>
    </source>
</evidence>
<dbReference type="InterPro" id="IPR029058">
    <property type="entry name" value="AB_hydrolase_fold"/>
</dbReference>
<comment type="similarity">
    <text evidence="1">Belongs to the peptidase S10 family.</text>
</comment>
<evidence type="ECO:0000313" key="7">
    <source>
        <dbReference type="Proteomes" id="UP000836841"/>
    </source>
</evidence>
<keyword evidence="7" id="KW-1185">Reference proteome</keyword>